<dbReference type="Gene3D" id="3.60.20.10">
    <property type="entry name" value="Glutamine Phosphoribosylpyrophosphate, subunit 1, domain 1"/>
    <property type="match status" value="1"/>
</dbReference>
<evidence type="ECO:0000256" key="1">
    <source>
        <dbReference type="ARBA" id="ARBA00005187"/>
    </source>
</evidence>
<dbReference type="InterPro" id="IPR033738">
    <property type="entry name" value="AsnB_N"/>
</dbReference>
<evidence type="ECO:0000256" key="7">
    <source>
        <dbReference type="ARBA" id="ARBA00022962"/>
    </source>
</evidence>
<evidence type="ECO:0000313" key="11">
    <source>
        <dbReference type="EMBL" id="AKO95144.1"/>
    </source>
</evidence>
<dbReference type="GO" id="GO:0006529">
    <property type="term" value="P:asparagine biosynthetic process"/>
    <property type="evidence" value="ECO:0007669"/>
    <property type="project" value="UniProtKB-KW"/>
</dbReference>
<dbReference type="EC" id="6.3.5.4" evidence="3"/>
<dbReference type="EMBL" id="CP011974">
    <property type="protein sequence ID" value="AKO95144.1"/>
    <property type="molecule type" value="Genomic_DNA"/>
</dbReference>
<protein>
    <recommendedName>
        <fullName evidence="3">asparagine synthase (glutamine-hydrolyzing)</fullName>
        <ecNumber evidence="3">6.3.5.4</ecNumber>
    </recommendedName>
</protein>
<dbReference type="SUPFAM" id="SSF56235">
    <property type="entry name" value="N-terminal nucleophile aminohydrolases (Ntn hydrolases)"/>
    <property type="match status" value="1"/>
</dbReference>
<feature type="binding site" evidence="9">
    <location>
        <position position="297"/>
    </location>
    <ligand>
        <name>ATP</name>
        <dbReference type="ChEBI" id="CHEBI:30616"/>
    </ligand>
</feature>
<sequence length="645" mass="74827">MSVIAGIYEWNENEIHVEQCQAMMEELKRYRADDIGTWKKGGLFFGCHAQWITEESIGEKLPFYDSERKLAITADAIIDNRDELFNRLGIDIQYRASIKDSELLLHAYSKWEEDMPKFLVGDFAFMIWDEKKGKLFGARDFSGCRTLYFFNNEKIFTFCTAITPLFSLPFVSKKLNEAWLAEFLAIPITFESTDSSSSVYENIRQLPPAHSITVEKGRVKLTQYCALDMGKKLKLSSNEEYEEAFLEVFKGAVKSRLRTHLNVGAHLSGGLDSGSVASIAARELRAQNKSLHTYSYVPLDDFEDWSPKSRVADERPFIKSTVNFVGNIQDSYLSFPEKSSFSEIDDWLDVLETPYKFYENSFWTKGIFEQASQQGIGVILNGQRGNWTVSWGHALDYQAMLLRKLQLRKFSQEVRMYSKNLGAKRSRVLRVVGRKVFPKLRGALSKNKEVPFQGMINEKLASRFNVYNKLASHDIQKNGLIQKTPYEIRKIQFQRPYYWALNGAYTTKLSLRYGIWDRDPTNDLRVVRFSLSVPESQFVQNGQDRSLIRRAMKGYLPDDVRLNQRTRGIQGADGIQRMLPQWNVFIGELERALTDDYLSEYLNIELLKESLENIRHEPSADQVFRNDFRILMRSLILYRFLQKNF</sequence>
<dbReference type="GO" id="GO:0005524">
    <property type="term" value="F:ATP binding"/>
    <property type="evidence" value="ECO:0007669"/>
    <property type="project" value="UniProtKB-KW"/>
</dbReference>
<evidence type="ECO:0000259" key="10">
    <source>
        <dbReference type="PROSITE" id="PS51278"/>
    </source>
</evidence>
<comment type="similarity">
    <text evidence="2">Belongs to the asparagine synthetase family.</text>
</comment>
<dbReference type="AlphaFoldDB" id="A0A0H4KRU0"/>
<dbReference type="Gene3D" id="3.40.50.620">
    <property type="entry name" value="HUPs"/>
    <property type="match status" value="2"/>
</dbReference>
<keyword evidence="6" id="KW-0028">Amino-acid biosynthesis</keyword>
<dbReference type="PROSITE" id="PS51278">
    <property type="entry name" value="GATASE_TYPE_2"/>
    <property type="match status" value="1"/>
</dbReference>
<evidence type="ECO:0000256" key="2">
    <source>
        <dbReference type="ARBA" id="ARBA00005752"/>
    </source>
</evidence>
<organism evidence="11 12">
    <name type="scientific">Priestia filamentosa</name>
    <dbReference type="NCBI Taxonomy" id="1402861"/>
    <lineage>
        <taxon>Bacteria</taxon>
        <taxon>Bacillati</taxon>
        <taxon>Bacillota</taxon>
        <taxon>Bacilli</taxon>
        <taxon>Bacillales</taxon>
        <taxon>Bacillaceae</taxon>
        <taxon>Priestia</taxon>
    </lineage>
</organism>
<evidence type="ECO:0000256" key="3">
    <source>
        <dbReference type="ARBA" id="ARBA00012737"/>
    </source>
</evidence>
<feature type="domain" description="Glutamine amidotransferase type-2" evidence="10">
    <location>
        <begin position="2"/>
        <end position="217"/>
    </location>
</feature>
<dbReference type="InterPro" id="IPR051786">
    <property type="entry name" value="ASN_synthetase/amidase"/>
</dbReference>
<proteinExistence type="inferred from homology"/>
<dbReference type="Proteomes" id="UP000036202">
    <property type="component" value="Chromosome"/>
</dbReference>
<evidence type="ECO:0000256" key="9">
    <source>
        <dbReference type="PIRSR" id="PIRSR001589-2"/>
    </source>
</evidence>
<dbReference type="Pfam" id="PF00733">
    <property type="entry name" value="Asn_synthase"/>
    <property type="match status" value="1"/>
</dbReference>
<dbReference type="PIRSF" id="PIRSF001589">
    <property type="entry name" value="Asn_synthetase_glu-h"/>
    <property type="match status" value="1"/>
</dbReference>
<keyword evidence="12" id="KW-1185">Reference proteome</keyword>
<dbReference type="RefSeq" id="WP_046217964.1">
    <property type="nucleotide sequence ID" value="NZ_CP011974.1"/>
</dbReference>
<dbReference type="KEGG" id="beo:BEH_17320"/>
<evidence type="ECO:0000256" key="5">
    <source>
        <dbReference type="ARBA" id="ARBA00022840"/>
    </source>
</evidence>
<gene>
    <name evidence="11" type="ORF">BEH_17320</name>
</gene>
<comment type="pathway">
    <text evidence="1">Amino-acid biosynthesis; L-asparagine biosynthesis; L-asparagine from L-aspartate (L-Gln route): step 1/1.</text>
</comment>
<name>A0A0H4KRU0_9BACI</name>
<keyword evidence="6" id="KW-0061">Asparagine biosynthesis</keyword>
<dbReference type="InterPro" id="IPR001962">
    <property type="entry name" value="Asn_synthase"/>
</dbReference>
<dbReference type="OrthoDB" id="9763290at2"/>
<feature type="binding site" evidence="9">
    <location>
        <position position="100"/>
    </location>
    <ligand>
        <name>L-glutamine</name>
        <dbReference type="ChEBI" id="CHEBI:58359"/>
    </ligand>
</feature>
<evidence type="ECO:0000256" key="6">
    <source>
        <dbReference type="ARBA" id="ARBA00022888"/>
    </source>
</evidence>
<accession>A0A0H4KRU0</accession>
<comment type="catalytic activity">
    <reaction evidence="8">
        <text>L-aspartate + L-glutamine + ATP + H2O = L-asparagine + L-glutamate + AMP + diphosphate + H(+)</text>
        <dbReference type="Rhea" id="RHEA:12228"/>
        <dbReference type="ChEBI" id="CHEBI:15377"/>
        <dbReference type="ChEBI" id="CHEBI:15378"/>
        <dbReference type="ChEBI" id="CHEBI:29985"/>
        <dbReference type="ChEBI" id="CHEBI:29991"/>
        <dbReference type="ChEBI" id="CHEBI:30616"/>
        <dbReference type="ChEBI" id="CHEBI:33019"/>
        <dbReference type="ChEBI" id="CHEBI:58048"/>
        <dbReference type="ChEBI" id="CHEBI:58359"/>
        <dbReference type="ChEBI" id="CHEBI:456215"/>
        <dbReference type="EC" id="6.3.5.4"/>
    </reaction>
</comment>
<dbReference type="SUPFAM" id="SSF52402">
    <property type="entry name" value="Adenine nucleotide alpha hydrolases-like"/>
    <property type="match status" value="1"/>
</dbReference>
<dbReference type="InterPro" id="IPR014729">
    <property type="entry name" value="Rossmann-like_a/b/a_fold"/>
</dbReference>
<evidence type="ECO:0000256" key="8">
    <source>
        <dbReference type="ARBA" id="ARBA00048741"/>
    </source>
</evidence>
<keyword evidence="5 9" id="KW-0067">ATP-binding</keyword>
<evidence type="ECO:0000256" key="4">
    <source>
        <dbReference type="ARBA" id="ARBA00022741"/>
    </source>
</evidence>
<keyword evidence="4 9" id="KW-0547">Nucleotide-binding</keyword>
<evidence type="ECO:0000313" key="12">
    <source>
        <dbReference type="Proteomes" id="UP000036202"/>
    </source>
</evidence>
<dbReference type="PANTHER" id="PTHR43284">
    <property type="entry name" value="ASPARAGINE SYNTHETASE (GLUTAMINE-HYDROLYZING)"/>
    <property type="match status" value="1"/>
</dbReference>
<dbReference type="Pfam" id="PF13537">
    <property type="entry name" value="GATase_7"/>
    <property type="match status" value="1"/>
</dbReference>
<dbReference type="InterPro" id="IPR029055">
    <property type="entry name" value="Ntn_hydrolases_N"/>
</dbReference>
<dbReference type="InterPro" id="IPR006426">
    <property type="entry name" value="Asn_synth_AEB"/>
</dbReference>
<dbReference type="PATRIC" id="fig|135735.6.peg.3681"/>
<dbReference type="GO" id="GO:0004066">
    <property type="term" value="F:asparagine synthase (glutamine-hydrolyzing) activity"/>
    <property type="evidence" value="ECO:0007669"/>
    <property type="project" value="UniProtKB-EC"/>
</dbReference>
<dbReference type="PANTHER" id="PTHR43284:SF1">
    <property type="entry name" value="ASPARAGINE SYNTHETASE"/>
    <property type="match status" value="1"/>
</dbReference>
<reference evidence="11 12" key="1">
    <citation type="journal article" date="2015" name="PLoS ONE">
        <title>Genome Sequence of Bacillus endophyticus and Analysis of Its Companion Mechanism in the Ketogulonigenium vulgare-Bacillus Strain Consortium.</title>
        <authorList>
            <person name="Jia N."/>
            <person name="Du J."/>
            <person name="Ding M.Z."/>
            <person name="Gao F."/>
            <person name="Yuan Y.J."/>
        </authorList>
    </citation>
    <scope>NUCLEOTIDE SEQUENCE [LARGE SCALE GENOMIC DNA]</scope>
    <source>
        <strain evidence="11 12">Hbe603</strain>
    </source>
</reference>
<keyword evidence="7" id="KW-0315">Glutamine amidotransferase</keyword>
<dbReference type="InterPro" id="IPR017932">
    <property type="entry name" value="GATase_2_dom"/>
</dbReference>
<dbReference type="CDD" id="cd00712">
    <property type="entry name" value="AsnB"/>
    <property type="match status" value="1"/>
</dbReference>
<reference evidence="12" key="2">
    <citation type="submission" date="2015-06" db="EMBL/GenBank/DDBJ databases">
        <title>Genome Sequence of Bacillus endophyticus and Analysis of its Companion Mechanism in the Ketogulonigenium vulgare-Bacillus strain Consortium.</title>
        <authorList>
            <person name="Jia N."/>
            <person name="Du J."/>
            <person name="Ding M.-Z."/>
            <person name="Gao F."/>
            <person name="Yuan Y.-J."/>
        </authorList>
    </citation>
    <scope>NUCLEOTIDE SEQUENCE [LARGE SCALE GENOMIC DNA]</scope>
    <source>
        <strain evidence="12">Hbe603</strain>
    </source>
</reference>